<accession>A0A210PF29</accession>
<comment type="caution">
    <text evidence="3">The sequence shown here is derived from an EMBL/GenBank/DDBJ whole genome shotgun (WGS) entry which is preliminary data.</text>
</comment>
<reference evidence="3 4" key="1">
    <citation type="journal article" date="2017" name="Nat. Ecol. Evol.">
        <title>Scallop genome provides insights into evolution of bilaterian karyotype and development.</title>
        <authorList>
            <person name="Wang S."/>
            <person name="Zhang J."/>
            <person name="Jiao W."/>
            <person name="Li J."/>
            <person name="Xun X."/>
            <person name="Sun Y."/>
            <person name="Guo X."/>
            <person name="Huan P."/>
            <person name="Dong B."/>
            <person name="Zhang L."/>
            <person name="Hu X."/>
            <person name="Sun X."/>
            <person name="Wang J."/>
            <person name="Zhao C."/>
            <person name="Wang Y."/>
            <person name="Wang D."/>
            <person name="Huang X."/>
            <person name="Wang R."/>
            <person name="Lv J."/>
            <person name="Li Y."/>
            <person name="Zhang Z."/>
            <person name="Liu B."/>
            <person name="Lu W."/>
            <person name="Hui Y."/>
            <person name="Liang J."/>
            <person name="Zhou Z."/>
            <person name="Hou R."/>
            <person name="Li X."/>
            <person name="Liu Y."/>
            <person name="Li H."/>
            <person name="Ning X."/>
            <person name="Lin Y."/>
            <person name="Zhao L."/>
            <person name="Xing Q."/>
            <person name="Dou J."/>
            <person name="Li Y."/>
            <person name="Mao J."/>
            <person name="Guo H."/>
            <person name="Dou H."/>
            <person name="Li T."/>
            <person name="Mu C."/>
            <person name="Jiang W."/>
            <person name="Fu Q."/>
            <person name="Fu X."/>
            <person name="Miao Y."/>
            <person name="Liu J."/>
            <person name="Yu Q."/>
            <person name="Li R."/>
            <person name="Liao H."/>
            <person name="Li X."/>
            <person name="Kong Y."/>
            <person name="Jiang Z."/>
            <person name="Chourrout D."/>
            <person name="Li R."/>
            <person name="Bao Z."/>
        </authorList>
    </citation>
    <scope>NUCLEOTIDE SEQUENCE [LARGE SCALE GENOMIC DNA]</scope>
    <source>
        <strain evidence="3 4">PY_sf001</strain>
    </source>
</reference>
<keyword evidence="2" id="KW-0812">Transmembrane</keyword>
<dbReference type="OrthoDB" id="6068262at2759"/>
<feature type="region of interest" description="Disordered" evidence="1">
    <location>
        <begin position="285"/>
        <end position="366"/>
    </location>
</feature>
<feature type="compositionally biased region" description="Low complexity" evidence="1">
    <location>
        <begin position="316"/>
        <end position="329"/>
    </location>
</feature>
<evidence type="ECO:0000313" key="4">
    <source>
        <dbReference type="Proteomes" id="UP000242188"/>
    </source>
</evidence>
<feature type="transmembrane region" description="Helical" evidence="2">
    <location>
        <begin position="181"/>
        <end position="203"/>
    </location>
</feature>
<dbReference type="EMBL" id="NEDP02076743">
    <property type="protein sequence ID" value="OWF35056.1"/>
    <property type="molecule type" value="Genomic_DNA"/>
</dbReference>
<proteinExistence type="predicted"/>
<evidence type="ECO:0000313" key="3">
    <source>
        <dbReference type="EMBL" id="OWF35056.1"/>
    </source>
</evidence>
<feature type="compositionally biased region" description="Polar residues" evidence="1">
    <location>
        <begin position="357"/>
        <end position="366"/>
    </location>
</feature>
<protein>
    <submittedName>
        <fullName evidence="3">Uncharacterized protein</fullName>
    </submittedName>
</protein>
<keyword evidence="2" id="KW-0472">Membrane</keyword>
<evidence type="ECO:0000256" key="1">
    <source>
        <dbReference type="SAM" id="MobiDB-lite"/>
    </source>
</evidence>
<evidence type="ECO:0000256" key="2">
    <source>
        <dbReference type="SAM" id="Phobius"/>
    </source>
</evidence>
<sequence>MKRVSVILEKLAVCEIWILFFLSVTDGKSTKLVGMDKKKVCRDSNSVMVDYIKETESALILAKTVEYKDASASKDCNVILSPDSQSNKQFLLLEFESFHMPDCDVELIIHQCPFVTFDRDIILMSRLGCKDRNPKSLMTKKKHNVRFILHREYVTPKRVYNFRINVTLTDGVTKQVDNMSLGLKIGIVGVSVIAAIIVAIMVFKAVRLRLILHQEYQQEEQQESHHVLTSLSNSRHRLQRNSYTELADQRLAGSRENQYMNADPLERFPVEVQLAVTAAVPRGVDRQTTQAIPQDSARHTYANTQQVESPRKETATRPAPALPLGRALPESPPSYEEAIDMPIPITSSPTRCEPSPLYQNLNTTES</sequence>
<keyword evidence="2" id="KW-1133">Transmembrane helix</keyword>
<dbReference type="Proteomes" id="UP000242188">
    <property type="component" value="Unassembled WGS sequence"/>
</dbReference>
<gene>
    <name evidence="3" type="ORF">KP79_PYT11343</name>
</gene>
<keyword evidence="4" id="KW-1185">Reference proteome</keyword>
<organism evidence="3 4">
    <name type="scientific">Mizuhopecten yessoensis</name>
    <name type="common">Japanese scallop</name>
    <name type="synonym">Patinopecten yessoensis</name>
    <dbReference type="NCBI Taxonomy" id="6573"/>
    <lineage>
        <taxon>Eukaryota</taxon>
        <taxon>Metazoa</taxon>
        <taxon>Spiralia</taxon>
        <taxon>Lophotrochozoa</taxon>
        <taxon>Mollusca</taxon>
        <taxon>Bivalvia</taxon>
        <taxon>Autobranchia</taxon>
        <taxon>Pteriomorphia</taxon>
        <taxon>Pectinida</taxon>
        <taxon>Pectinoidea</taxon>
        <taxon>Pectinidae</taxon>
        <taxon>Mizuhopecten</taxon>
    </lineage>
</organism>
<name>A0A210PF29_MIZYE</name>
<dbReference type="AlphaFoldDB" id="A0A210PF29"/>